<dbReference type="InterPro" id="IPR043128">
    <property type="entry name" value="Rev_trsase/Diguanyl_cyclase"/>
</dbReference>
<dbReference type="Gene3D" id="3.30.70.270">
    <property type="match status" value="1"/>
</dbReference>
<accession>A0A2P2C7W1</accession>
<dbReference type="GO" id="GO:0043709">
    <property type="term" value="P:cell adhesion involved in single-species biofilm formation"/>
    <property type="evidence" value="ECO:0007669"/>
    <property type="project" value="TreeGrafter"/>
</dbReference>
<protein>
    <submittedName>
        <fullName evidence="3">Putative Diguanylate cyclase</fullName>
    </submittedName>
</protein>
<dbReference type="InterPro" id="IPR050469">
    <property type="entry name" value="Diguanylate_Cyclase"/>
</dbReference>
<dbReference type="PANTHER" id="PTHR45138">
    <property type="entry name" value="REGULATORY COMPONENTS OF SENSORY TRANSDUCTION SYSTEM"/>
    <property type="match status" value="1"/>
</dbReference>
<feature type="transmembrane region" description="Helical" evidence="1">
    <location>
        <begin position="72"/>
        <end position="89"/>
    </location>
</feature>
<organism evidence="3">
    <name type="scientific">metagenome</name>
    <dbReference type="NCBI Taxonomy" id="256318"/>
    <lineage>
        <taxon>unclassified sequences</taxon>
        <taxon>metagenomes</taxon>
    </lineage>
</organism>
<feature type="transmembrane region" description="Helical" evidence="1">
    <location>
        <begin position="15"/>
        <end position="36"/>
    </location>
</feature>
<dbReference type="InterPro" id="IPR000160">
    <property type="entry name" value="GGDEF_dom"/>
</dbReference>
<dbReference type="EMBL" id="CZKB01000005">
    <property type="protein sequence ID" value="CUR58093.1"/>
    <property type="molecule type" value="Genomic_DNA"/>
</dbReference>
<sequence length="352" mass="36921">MIDRAVLEPRDPKTATTFAVTLCVVAGGLGAVVTAFTPQDLVPGAKAPVIATSLAVMLSGLLLVVVKEQFRVWLWLPVPLLGIAAIVLADLATHDASAAGQVVLFAPVLFAASQLRAPAAWLVTCCAVAADAAIVLALSPLERAVTDLASVGVLLVITTWLLVRASERTARLTDKLREQAAIDPLTGLVTRRVLDDAARSVLTSNDGDGGTSLILLDVDRFKTINDTWGHPAGDAALTHLADVLRAHSRPDTVLSRLGGDELAMLLPGCPYDVALRRAWELVEAVRTCPLTLPHGEQVALSISVGVAHAPVHADSLHGLYTTADLSLYDAKRNGRDRVGAAPEIVDGTPARG</sequence>
<feature type="transmembrane region" description="Helical" evidence="1">
    <location>
        <begin position="119"/>
        <end position="138"/>
    </location>
</feature>
<dbReference type="InterPro" id="IPR029787">
    <property type="entry name" value="Nucleotide_cyclase"/>
</dbReference>
<reference evidence="3" key="1">
    <citation type="submission" date="2015-08" db="EMBL/GenBank/DDBJ databases">
        <authorList>
            <person name="Babu N.S."/>
            <person name="Beckwith C.J."/>
            <person name="Beseler K.G."/>
            <person name="Brison A."/>
            <person name="Carone J.V."/>
            <person name="Caskin T.P."/>
            <person name="Diamond M."/>
            <person name="Durham M.E."/>
            <person name="Foxe J.M."/>
            <person name="Go M."/>
            <person name="Henderson B.A."/>
            <person name="Jones I.B."/>
            <person name="McGettigan J.A."/>
            <person name="Micheletti S.J."/>
            <person name="Nasrallah M.E."/>
            <person name="Ortiz D."/>
            <person name="Piller C.R."/>
            <person name="Privatt S.R."/>
            <person name="Schneider S.L."/>
            <person name="Sharp S."/>
            <person name="Smith T.C."/>
            <person name="Stanton J.D."/>
            <person name="Ullery H.E."/>
            <person name="Wilson R.J."/>
            <person name="Serrano M.G."/>
            <person name="Buck G."/>
            <person name="Lee V."/>
            <person name="Wang Y."/>
            <person name="Carvalho R."/>
            <person name="Voegtly L."/>
            <person name="Shi R."/>
            <person name="Duckworth R."/>
            <person name="Johnson A."/>
            <person name="Loviza R."/>
            <person name="Walstead R."/>
            <person name="Shah Z."/>
            <person name="Kiflezghi M."/>
            <person name="Wade K."/>
            <person name="Ball S.L."/>
            <person name="Bradley K.W."/>
            <person name="Asai D.J."/>
            <person name="Bowman C.A."/>
            <person name="Russell D.A."/>
            <person name="Pope W.H."/>
            <person name="Jacobs-Sera D."/>
            <person name="Hendrix R.W."/>
            <person name="Hatfull G.F."/>
        </authorList>
    </citation>
    <scope>NUCLEOTIDE SEQUENCE</scope>
</reference>
<dbReference type="PANTHER" id="PTHR45138:SF9">
    <property type="entry name" value="DIGUANYLATE CYCLASE DGCM-RELATED"/>
    <property type="match status" value="1"/>
</dbReference>
<evidence type="ECO:0000256" key="1">
    <source>
        <dbReference type="SAM" id="Phobius"/>
    </source>
</evidence>
<dbReference type="Pfam" id="PF00990">
    <property type="entry name" value="GGDEF"/>
    <property type="match status" value="1"/>
</dbReference>
<dbReference type="AlphaFoldDB" id="A0A2P2C7W1"/>
<keyword evidence="1" id="KW-0812">Transmembrane</keyword>
<proteinExistence type="predicted"/>
<name>A0A2P2C7W1_9ZZZZ</name>
<dbReference type="CDD" id="cd01949">
    <property type="entry name" value="GGDEF"/>
    <property type="match status" value="1"/>
</dbReference>
<dbReference type="GO" id="GO:0052621">
    <property type="term" value="F:diguanylate cyclase activity"/>
    <property type="evidence" value="ECO:0007669"/>
    <property type="project" value="TreeGrafter"/>
</dbReference>
<feature type="transmembrane region" description="Helical" evidence="1">
    <location>
        <begin position="48"/>
        <end position="66"/>
    </location>
</feature>
<dbReference type="NCBIfam" id="TIGR00254">
    <property type="entry name" value="GGDEF"/>
    <property type="match status" value="1"/>
</dbReference>
<evidence type="ECO:0000259" key="2">
    <source>
        <dbReference type="PROSITE" id="PS50887"/>
    </source>
</evidence>
<feature type="domain" description="GGDEF" evidence="2">
    <location>
        <begin position="209"/>
        <end position="343"/>
    </location>
</feature>
<keyword evidence="1" id="KW-0472">Membrane</keyword>
<dbReference type="GO" id="GO:1902201">
    <property type="term" value="P:negative regulation of bacterial-type flagellum-dependent cell motility"/>
    <property type="evidence" value="ECO:0007669"/>
    <property type="project" value="TreeGrafter"/>
</dbReference>
<gene>
    <name evidence="3" type="ORF">NOCA1130378</name>
</gene>
<dbReference type="SUPFAM" id="SSF55073">
    <property type="entry name" value="Nucleotide cyclase"/>
    <property type="match status" value="1"/>
</dbReference>
<feature type="transmembrane region" description="Helical" evidence="1">
    <location>
        <begin position="145"/>
        <end position="163"/>
    </location>
</feature>
<dbReference type="PROSITE" id="PS50887">
    <property type="entry name" value="GGDEF"/>
    <property type="match status" value="1"/>
</dbReference>
<dbReference type="SMART" id="SM00267">
    <property type="entry name" value="GGDEF"/>
    <property type="match status" value="1"/>
</dbReference>
<keyword evidence="1" id="KW-1133">Transmembrane helix</keyword>
<dbReference type="GO" id="GO:0005886">
    <property type="term" value="C:plasma membrane"/>
    <property type="evidence" value="ECO:0007669"/>
    <property type="project" value="TreeGrafter"/>
</dbReference>
<evidence type="ECO:0000313" key="3">
    <source>
        <dbReference type="EMBL" id="CUR58093.1"/>
    </source>
</evidence>